<dbReference type="PANTHER" id="PTHR11902:SF30">
    <property type="entry name" value="ENOLASE 4"/>
    <property type="match status" value="1"/>
</dbReference>
<comment type="pathway">
    <text evidence="1">Carbohydrate degradation; glycolysis; pyruvate from D-glyceraldehyde 3-phosphate: step 4/5.</text>
</comment>
<dbReference type="InterPro" id="IPR047500">
    <property type="entry name" value="DD_ENO4"/>
</dbReference>
<dbReference type="EMBL" id="JAHGAV010000024">
    <property type="protein sequence ID" value="KAG6937455.1"/>
    <property type="molecule type" value="Genomic_DNA"/>
</dbReference>
<dbReference type="PANTHER" id="PTHR11902">
    <property type="entry name" value="ENOLASE"/>
    <property type="match status" value="1"/>
</dbReference>
<protein>
    <recommendedName>
        <fullName evidence="7">Enolase 4</fullName>
        <ecNumber evidence="3">4.2.1.11</ecNumber>
    </recommendedName>
    <alternativeName>
        <fullName evidence="6">2-phospho-D-glycerate hydro-lyase</fullName>
    </alternativeName>
</protein>
<feature type="region of interest" description="Disordered" evidence="9">
    <location>
        <begin position="1"/>
        <end position="20"/>
    </location>
</feature>
<name>A0A8T1T9I5_CHESE</name>
<keyword evidence="13" id="KW-1185">Reference proteome</keyword>
<dbReference type="SMART" id="SM01192">
    <property type="entry name" value="Enolase_C"/>
    <property type="match status" value="1"/>
</dbReference>
<feature type="domain" description="Enolase N-terminal" evidence="11">
    <location>
        <begin position="75"/>
        <end position="267"/>
    </location>
</feature>
<proteinExistence type="inferred from homology"/>
<dbReference type="GO" id="GO:0006096">
    <property type="term" value="P:glycolytic process"/>
    <property type="evidence" value="ECO:0007669"/>
    <property type="project" value="UniProtKB-KW"/>
</dbReference>
<feature type="non-terminal residue" evidence="12">
    <location>
        <position position="1"/>
    </location>
</feature>
<dbReference type="SUPFAM" id="SSF54826">
    <property type="entry name" value="Enolase N-terminal domain-like"/>
    <property type="match status" value="1"/>
</dbReference>
<feature type="domain" description="Enolase C-terminal TIM barrel" evidence="10">
    <location>
        <begin position="279"/>
        <end position="573"/>
    </location>
</feature>
<comment type="caution">
    <text evidence="12">The sequence shown here is derived from an EMBL/GenBank/DDBJ whole genome shotgun (WGS) entry which is preliminary data.</text>
</comment>
<dbReference type="CDD" id="cd22974">
    <property type="entry name" value="DD_ENO4"/>
    <property type="match status" value="1"/>
</dbReference>
<evidence type="ECO:0000313" key="12">
    <source>
        <dbReference type="EMBL" id="KAG6937455.1"/>
    </source>
</evidence>
<dbReference type="Gene3D" id="3.20.20.120">
    <property type="entry name" value="Enolase-like C-terminal domain"/>
    <property type="match status" value="1"/>
</dbReference>
<evidence type="ECO:0000256" key="3">
    <source>
        <dbReference type="ARBA" id="ARBA00012058"/>
    </source>
</evidence>
<dbReference type="EC" id="4.2.1.11" evidence="3"/>
<reference evidence="12 13" key="1">
    <citation type="journal article" date="2020" name="G3 (Bethesda)">
        <title>Draft Genome of the Common Snapping Turtle, Chelydra serpentina, a Model for Phenotypic Plasticity in Reptiles.</title>
        <authorList>
            <person name="Das D."/>
            <person name="Singh S.K."/>
            <person name="Bierstedt J."/>
            <person name="Erickson A."/>
            <person name="Galli G.L.J."/>
            <person name="Crossley D.A. 2nd"/>
            <person name="Rhen T."/>
        </authorList>
    </citation>
    <scope>NUCLEOTIDE SEQUENCE [LARGE SCALE GENOMIC DNA]</scope>
    <source>
        <strain evidence="12">KW</strain>
    </source>
</reference>
<gene>
    <name evidence="12" type="primary">ENO4</name>
    <name evidence="12" type="ORF">G0U57_009650</name>
</gene>
<evidence type="ECO:0000256" key="4">
    <source>
        <dbReference type="ARBA" id="ARBA00023152"/>
    </source>
</evidence>
<evidence type="ECO:0000256" key="6">
    <source>
        <dbReference type="ARBA" id="ARBA00031125"/>
    </source>
</evidence>
<evidence type="ECO:0000259" key="11">
    <source>
        <dbReference type="SMART" id="SM01193"/>
    </source>
</evidence>
<dbReference type="GO" id="GO:0004634">
    <property type="term" value="F:phosphopyruvate hydratase activity"/>
    <property type="evidence" value="ECO:0007669"/>
    <property type="project" value="UniProtKB-EC"/>
</dbReference>
<dbReference type="InterPro" id="IPR020810">
    <property type="entry name" value="Enolase_C"/>
</dbReference>
<dbReference type="OrthoDB" id="10009078at2759"/>
<evidence type="ECO:0000256" key="5">
    <source>
        <dbReference type="ARBA" id="ARBA00023239"/>
    </source>
</evidence>
<dbReference type="InterPro" id="IPR020811">
    <property type="entry name" value="Enolase_N"/>
</dbReference>
<keyword evidence="5" id="KW-0456">Lyase</keyword>
<dbReference type="InterPro" id="IPR029017">
    <property type="entry name" value="Enolase-like_N"/>
</dbReference>
<accession>A0A8T1T9I5</accession>
<dbReference type="Gene3D" id="3.30.390.10">
    <property type="entry name" value="Enolase-like, N-terminal domain"/>
    <property type="match status" value="1"/>
</dbReference>
<evidence type="ECO:0000256" key="7">
    <source>
        <dbReference type="ARBA" id="ARBA00034855"/>
    </source>
</evidence>
<evidence type="ECO:0000313" key="13">
    <source>
        <dbReference type="Proteomes" id="UP000765507"/>
    </source>
</evidence>
<dbReference type="InterPro" id="IPR000941">
    <property type="entry name" value="Enolase"/>
</dbReference>
<organism evidence="12 13">
    <name type="scientific">Chelydra serpentina</name>
    <name type="common">Snapping turtle</name>
    <name type="synonym">Testudo serpentina</name>
    <dbReference type="NCBI Taxonomy" id="8475"/>
    <lineage>
        <taxon>Eukaryota</taxon>
        <taxon>Metazoa</taxon>
        <taxon>Chordata</taxon>
        <taxon>Craniata</taxon>
        <taxon>Vertebrata</taxon>
        <taxon>Euteleostomi</taxon>
        <taxon>Archelosauria</taxon>
        <taxon>Testudinata</taxon>
        <taxon>Testudines</taxon>
        <taxon>Cryptodira</taxon>
        <taxon>Durocryptodira</taxon>
        <taxon>Americhelydia</taxon>
        <taxon>Chelydroidea</taxon>
        <taxon>Chelydridae</taxon>
        <taxon>Chelydra</taxon>
    </lineage>
</organism>
<comment type="catalytic activity">
    <reaction evidence="8">
        <text>(2R)-2-phosphoglycerate = phosphoenolpyruvate + H2O</text>
        <dbReference type="Rhea" id="RHEA:10164"/>
        <dbReference type="ChEBI" id="CHEBI:15377"/>
        <dbReference type="ChEBI" id="CHEBI:58289"/>
        <dbReference type="ChEBI" id="CHEBI:58702"/>
        <dbReference type="EC" id="4.2.1.11"/>
    </reaction>
</comment>
<evidence type="ECO:0000256" key="2">
    <source>
        <dbReference type="ARBA" id="ARBA00009604"/>
    </source>
</evidence>
<comment type="similarity">
    <text evidence="2">Belongs to the enolase family.</text>
</comment>
<evidence type="ECO:0000256" key="9">
    <source>
        <dbReference type="SAM" id="MobiDB-lite"/>
    </source>
</evidence>
<dbReference type="AlphaFoldDB" id="A0A8T1T9I5"/>
<sequence>SSRRRRLSPMEPGREGELQRRHLPELRRQAAEYYRSNEVPQRLEEALNATFYLRPADLYGHLANYFSTFSKPPVICRLIGRKVLDGVGQPTLEVEIFCTVKNYEKSICSIVVSSHSEILENASPEAIDADEKERNDSINRALEWVNGSLNEMLRDLQPADQCKVDELLGEYFARKVEEEKERKAIEKEEQEAAISAPACVPALSAVTPSGKKKGVKLGKKSSVAEKPIPPMEPIEPVLCGSIAIGGLSLAVAKTGATINNTPLYLHLALMKHNQDLPKELTVPLPMVTLLSCGKSSSGKLKLMKEVMLIPPTELTVKQGIERLLEIQKQMMRLLDPVGKGPSVLKRISHLGCLITGCDSLEQPLSLMQTACKNLGLELGIHVHLAINCAAHELMDYTKGKYEILTGTLKSPDEMVDMYVDLINKYPSIIALVDPLRKEDDQQWSNICNAVGSRCYLIAEDASKSISKLMEDQNINVPKCSGLIIKYTNQTKISDLTELTRLLDGQRHIAILGSPAGESSDDSLVDLAVGLGARFIKLGGLSRGERVTKYNRLLAIEEELAKNGTLRSGENHEFVDFAEKLQTAEELLDALPPIEQGPWPSQHSQPLLAQDQNPVSLHGSTLHLNEATKMDPSIFP</sequence>
<evidence type="ECO:0000256" key="8">
    <source>
        <dbReference type="ARBA" id="ARBA00048333"/>
    </source>
</evidence>
<dbReference type="InterPro" id="IPR036849">
    <property type="entry name" value="Enolase-like_C_sf"/>
</dbReference>
<dbReference type="SMART" id="SM01193">
    <property type="entry name" value="Enolase_N"/>
    <property type="match status" value="1"/>
</dbReference>
<evidence type="ECO:0000256" key="1">
    <source>
        <dbReference type="ARBA" id="ARBA00005031"/>
    </source>
</evidence>
<keyword evidence="4" id="KW-0324">Glycolysis</keyword>
<dbReference type="GO" id="GO:0000287">
    <property type="term" value="F:magnesium ion binding"/>
    <property type="evidence" value="ECO:0007669"/>
    <property type="project" value="InterPro"/>
</dbReference>
<dbReference type="GO" id="GO:0000015">
    <property type="term" value="C:phosphopyruvate hydratase complex"/>
    <property type="evidence" value="ECO:0007669"/>
    <property type="project" value="InterPro"/>
</dbReference>
<evidence type="ECO:0000259" key="10">
    <source>
        <dbReference type="SMART" id="SM01192"/>
    </source>
</evidence>
<dbReference type="Pfam" id="PF00113">
    <property type="entry name" value="Enolase_C"/>
    <property type="match status" value="1"/>
</dbReference>
<dbReference type="SUPFAM" id="SSF51604">
    <property type="entry name" value="Enolase C-terminal domain-like"/>
    <property type="match status" value="1"/>
</dbReference>
<dbReference type="Proteomes" id="UP000765507">
    <property type="component" value="Unassembled WGS sequence"/>
</dbReference>